<name>D0KYK5_HALNC</name>
<comment type="similarity">
    <text evidence="6">Belongs to the methyltransferase superfamily. RsmI family.</text>
</comment>
<evidence type="ECO:0000256" key="5">
    <source>
        <dbReference type="ARBA" id="ARBA00022691"/>
    </source>
</evidence>
<comment type="subcellular location">
    <subcellularLocation>
        <location evidence="6">Cytoplasm</location>
    </subcellularLocation>
</comment>
<reference evidence="8 9" key="1">
    <citation type="submission" date="2009-10" db="EMBL/GenBank/DDBJ databases">
        <title>Complete sequence of Halothiobacillus neapolitanus c2.</title>
        <authorList>
            <consortium name="US DOE Joint Genome Institute"/>
            <person name="Lucas S."/>
            <person name="Copeland A."/>
            <person name="Lapidus A."/>
            <person name="Glavina del Rio T."/>
            <person name="Tice H."/>
            <person name="Bruce D."/>
            <person name="Goodwin L."/>
            <person name="Pitluck S."/>
            <person name="Davenport K."/>
            <person name="Brettin T."/>
            <person name="Detter J.C."/>
            <person name="Han C."/>
            <person name="Tapia R."/>
            <person name="Larimer F."/>
            <person name="Land M."/>
            <person name="Hauser L."/>
            <person name="Kyrpides N."/>
            <person name="Mikhailova N."/>
            <person name="Kerfeld C."/>
            <person name="Cannon G."/>
            <person name="Heinhort S."/>
        </authorList>
    </citation>
    <scope>NUCLEOTIDE SEQUENCE [LARGE SCALE GENOMIC DNA]</scope>
    <source>
        <strain evidence="9">ATCC 23641 / c2</strain>
    </source>
</reference>
<dbReference type="eggNOG" id="COG0313">
    <property type="taxonomic scope" value="Bacteria"/>
</dbReference>
<protein>
    <recommendedName>
        <fullName evidence="6">Ribosomal RNA small subunit methyltransferase I</fullName>
        <ecNumber evidence="6">2.1.1.198</ecNumber>
    </recommendedName>
    <alternativeName>
        <fullName evidence="6">16S rRNA 2'-O-ribose C1402 methyltransferase</fullName>
    </alternativeName>
    <alternativeName>
        <fullName evidence="6">rRNA (cytidine-2'-O-)-methyltransferase RsmI</fullName>
    </alternativeName>
</protein>
<dbReference type="STRING" id="555778.Hneap_0677"/>
<dbReference type="InterPro" id="IPR018063">
    <property type="entry name" value="SAM_MeTrfase_RsmI_CS"/>
</dbReference>
<dbReference type="CDD" id="cd11648">
    <property type="entry name" value="RsmI"/>
    <property type="match status" value="1"/>
</dbReference>
<dbReference type="EMBL" id="CP001801">
    <property type="protein sequence ID" value="ACX95528.1"/>
    <property type="molecule type" value="Genomic_DNA"/>
</dbReference>
<evidence type="ECO:0000256" key="3">
    <source>
        <dbReference type="ARBA" id="ARBA00022603"/>
    </source>
</evidence>
<dbReference type="GO" id="GO:0070677">
    <property type="term" value="F:rRNA (cytosine-2'-O-)-methyltransferase activity"/>
    <property type="evidence" value="ECO:0007669"/>
    <property type="project" value="UniProtKB-UniRule"/>
</dbReference>
<dbReference type="InterPro" id="IPR000878">
    <property type="entry name" value="4pyrrol_Mease"/>
</dbReference>
<sequence>MMMPMDASSADTCCAHAAPTSPVADETEEFDDGLTPTRWVEPGVLYLVATPIGNLADLSPRAVAVLKGVQVIACEDTRHARKLLDHFGVRQRVVALHEHNEASRVATVAEWLSEGQSVALISDAGTPAISDPGSLLVRRLVDLGHRVSPIPGACAAIAALSASGLDSTHFWFEGFLPAKTQSRAARLQVLATQPATLIFYEAPHRIRAMLEAAQTHLGEARRAVVGRELTKRFETLVSGDLEYLAAAVQSGQIPERGEFVVLVEGAEPQETSAEASGVAVEQLLTVLLAEKAPASMIARVLTKLTAMKRNEAYAIVQARLGEVSEG</sequence>
<dbReference type="InterPro" id="IPR008189">
    <property type="entry name" value="rRNA_ssu_MeTfrase_I"/>
</dbReference>
<gene>
    <name evidence="6" type="primary">rsmI</name>
    <name evidence="8" type="ordered locus">Hneap_0677</name>
</gene>
<dbReference type="InterPro" id="IPR035996">
    <property type="entry name" value="4pyrrol_Methylase_sf"/>
</dbReference>
<dbReference type="PANTHER" id="PTHR46111">
    <property type="entry name" value="RIBOSOMAL RNA SMALL SUBUNIT METHYLTRANSFERASE I"/>
    <property type="match status" value="1"/>
</dbReference>
<evidence type="ECO:0000256" key="4">
    <source>
        <dbReference type="ARBA" id="ARBA00022679"/>
    </source>
</evidence>
<dbReference type="GO" id="GO:0005737">
    <property type="term" value="C:cytoplasm"/>
    <property type="evidence" value="ECO:0007669"/>
    <property type="project" value="UniProtKB-SubCell"/>
</dbReference>
<dbReference type="EC" id="2.1.1.198" evidence="6"/>
<dbReference type="PANTHER" id="PTHR46111:SF1">
    <property type="entry name" value="RIBOSOMAL RNA SMALL SUBUNIT METHYLTRANSFERASE I"/>
    <property type="match status" value="1"/>
</dbReference>
<keyword evidence="1 6" id="KW-0963">Cytoplasm</keyword>
<organism evidence="8 9">
    <name type="scientific">Halothiobacillus neapolitanus (strain ATCC 23641 / DSM 15147 / CIP 104769 / NCIMB 8539 / c2)</name>
    <name type="common">Thiobacillus neapolitanus</name>
    <dbReference type="NCBI Taxonomy" id="555778"/>
    <lineage>
        <taxon>Bacteria</taxon>
        <taxon>Pseudomonadati</taxon>
        <taxon>Pseudomonadota</taxon>
        <taxon>Gammaproteobacteria</taxon>
        <taxon>Chromatiales</taxon>
        <taxon>Halothiobacillaceae</taxon>
        <taxon>Halothiobacillus</taxon>
    </lineage>
</organism>
<comment type="catalytic activity">
    <reaction evidence="6">
        <text>cytidine(1402) in 16S rRNA + S-adenosyl-L-methionine = 2'-O-methylcytidine(1402) in 16S rRNA + S-adenosyl-L-homocysteine + H(+)</text>
        <dbReference type="Rhea" id="RHEA:42924"/>
        <dbReference type="Rhea" id="RHEA-COMP:10285"/>
        <dbReference type="Rhea" id="RHEA-COMP:10286"/>
        <dbReference type="ChEBI" id="CHEBI:15378"/>
        <dbReference type="ChEBI" id="CHEBI:57856"/>
        <dbReference type="ChEBI" id="CHEBI:59789"/>
        <dbReference type="ChEBI" id="CHEBI:74495"/>
        <dbReference type="ChEBI" id="CHEBI:82748"/>
        <dbReference type="EC" id="2.1.1.198"/>
    </reaction>
</comment>
<evidence type="ECO:0000313" key="8">
    <source>
        <dbReference type="EMBL" id="ACX95528.1"/>
    </source>
</evidence>
<evidence type="ECO:0000256" key="2">
    <source>
        <dbReference type="ARBA" id="ARBA00022552"/>
    </source>
</evidence>
<evidence type="ECO:0000256" key="1">
    <source>
        <dbReference type="ARBA" id="ARBA00022490"/>
    </source>
</evidence>
<dbReference type="HAMAP" id="MF_01877">
    <property type="entry name" value="16SrRNA_methyltr_I"/>
    <property type="match status" value="1"/>
</dbReference>
<dbReference type="NCBIfam" id="TIGR00096">
    <property type="entry name" value="16S rRNA (cytidine(1402)-2'-O)-methyltransferase"/>
    <property type="match status" value="1"/>
</dbReference>
<evidence type="ECO:0000313" key="9">
    <source>
        <dbReference type="Proteomes" id="UP000009102"/>
    </source>
</evidence>
<dbReference type="Pfam" id="PF00590">
    <property type="entry name" value="TP_methylase"/>
    <property type="match status" value="1"/>
</dbReference>
<dbReference type="Proteomes" id="UP000009102">
    <property type="component" value="Chromosome"/>
</dbReference>
<keyword evidence="9" id="KW-1185">Reference proteome</keyword>
<dbReference type="PIRSF" id="PIRSF005917">
    <property type="entry name" value="MTase_YraL"/>
    <property type="match status" value="1"/>
</dbReference>
<dbReference type="HOGENOM" id="CLU_044779_2_0_6"/>
<feature type="domain" description="Tetrapyrrole methylase" evidence="7">
    <location>
        <begin position="45"/>
        <end position="244"/>
    </location>
</feature>
<dbReference type="InterPro" id="IPR014777">
    <property type="entry name" value="4pyrrole_Mease_sub1"/>
</dbReference>
<dbReference type="FunFam" id="3.40.1010.10:FF:000007">
    <property type="entry name" value="Ribosomal RNA small subunit methyltransferase I"/>
    <property type="match status" value="1"/>
</dbReference>
<evidence type="ECO:0000259" key="7">
    <source>
        <dbReference type="Pfam" id="PF00590"/>
    </source>
</evidence>
<proteinExistence type="inferred from homology"/>
<evidence type="ECO:0000256" key="6">
    <source>
        <dbReference type="HAMAP-Rule" id="MF_01877"/>
    </source>
</evidence>
<dbReference type="Gene3D" id="3.40.1010.10">
    <property type="entry name" value="Cobalt-precorrin-4 Transmethylase, Domain 1"/>
    <property type="match status" value="1"/>
</dbReference>
<dbReference type="SUPFAM" id="SSF53790">
    <property type="entry name" value="Tetrapyrrole methylase"/>
    <property type="match status" value="1"/>
</dbReference>
<accession>D0KYK5</accession>
<dbReference type="KEGG" id="hna:Hneap_0677"/>
<dbReference type="PROSITE" id="PS01296">
    <property type="entry name" value="RSMI"/>
    <property type="match status" value="1"/>
</dbReference>
<keyword evidence="5 6" id="KW-0949">S-adenosyl-L-methionine</keyword>
<keyword evidence="3 6" id="KW-0489">Methyltransferase</keyword>
<dbReference type="Gene3D" id="3.30.950.10">
    <property type="entry name" value="Methyltransferase, Cobalt-precorrin-4 Transmethylase, Domain 2"/>
    <property type="match status" value="1"/>
</dbReference>
<comment type="function">
    <text evidence="6">Catalyzes the 2'-O-methylation of the ribose of cytidine 1402 (C1402) in 16S rRNA.</text>
</comment>
<dbReference type="FunFam" id="3.30.950.10:FF:000002">
    <property type="entry name" value="Ribosomal RNA small subunit methyltransferase I"/>
    <property type="match status" value="1"/>
</dbReference>
<dbReference type="InterPro" id="IPR014776">
    <property type="entry name" value="4pyrrole_Mease_sub2"/>
</dbReference>
<keyword evidence="4 6" id="KW-0808">Transferase</keyword>
<keyword evidence="2 6" id="KW-0698">rRNA processing</keyword>
<dbReference type="AlphaFoldDB" id="D0KYK5"/>